<gene>
    <name evidence="5" type="ORF">ABIF29_006201</name>
</gene>
<keyword evidence="3" id="KW-0288">FMN</keyword>
<dbReference type="Proteomes" id="UP001565471">
    <property type="component" value="Unassembled WGS sequence"/>
</dbReference>
<dbReference type="SUPFAM" id="SSF50475">
    <property type="entry name" value="FMN-binding split barrel"/>
    <property type="match status" value="1"/>
</dbReference>
<organism evidence="5 6">
    <name type="scientific">Bradyrhizobium elkanii</name>
    <dbReference type="NCBI Taxonomy" id="29448"/>
    <lineage>
        <taxon>Bacteria</taxon>
        <taxon>Pseudomonadati</taxon>
        <taxon>Pseudomonadota</taxon>
        <taxon>Alphaproteobacteria</taxon>
        <taxon>Hyphomicrobiales</taxon>
        <taxon>Nitrobacteraceae</taxon>
        <taxon>Bradyrhizobium</taxon>
    </lineage>
</organism>
<name>A0ABV4F7G0_BRAEL</name>
<dbReference type="Gene3D" id="2.30.110.10">
    <property type="entry name" value="Electron Transport, Fmn-binding Protein, Chain A"/>
    <property type="match status" value="1"/>
</dbReference>
<comment type="caution">
    <text evidence="5">The sequence shown here is derived from an EMBL/GenBank/DDBJ whole genome shotgun (WGS) entry which is preliminary data.</text>
</comment>
<dbReference type="PANTHER" id="PTHR33798:SF5">
    <property type="entry name" value="FLAVIN REDUCTASE LIKE DOMAIN-CONTAINING PROTEIN"/>
    <property type="match status" value="1"/>
</dbReference>
<dbReference type="InterPro" id="IPR012349">
    <property type="entry name" value="Split_barrel_FMN-bd"/>
</dbReference>
<dbReference type="PANTHER" id="PTHR33798">
    <property type="entry name" value="FLAVOPROTEIN OXYGENASE"/>
    <property type="match status" value="1"/>
</dbReference>
<comment type="similarity">
    <text evidence="4">Belongs to the flavoredoxin family.</text>
</comment>
<evidence type="ECO:0000313" key="5">
    <source>
        <dbReference type="EMBL" id="MEY9319402.1"/>
    </source>
</evidence>
<evidence type="ECO:0000256" key="1">
    <source>
        <dbReference type="ARBA" id="ARBA00001917"/>
    </source>
</evidence>
<dbReference type="RefSeq" id="WP_016841173.1">
    <property type="nucleotide sequence ID" value="NZ_CP126026.1"/>
</dbReference>
<sequence>MSGIAFNALDPQTRYKLLCGIVVPRPIALVTTLDDNGKVNAAPFSFFNV</sequence>
<comment type="cofactor">
    <cofactor evidence="1">
        <name>FMN</name>
        <dbReference type="ChEBI" id="CHEBI:58210"/>
    </cofactor>
</comment>
<evidence type="ECO:0000256" key="2">
    <source>
        <dbReference type="ARBA" id="ARBA00022630"/>
    </source>
</evidence>
<accession>A0ABV4F7G0</accession>
<protein>
    <submittedName>
        <fullName evidence="5">Flavin reductase (DIM6/NTAB) family NADH-FMN oxidoreductase RutF</fullName>
    </submittedName>
</protein>
<reference evidence="5 6" key="1">
    <citation type="submission" date="2024-07" db="EMBL/GenBank/DDBJ databases">
        <title>Genomic Encyclopedia of Type Strains, Phase V (KMG-V): Genome sequencing to study the core and pangenomes of soil and plant-associated prokaryotes.</title>
        <authorList>
            <person name="Whitman W."/>
        </authorList>
    </citation>
    <scope>NUCLEOTIDE SEQUENCE [LARGE SCALE GENOMIC DNA]</scope>
    <source>
        <strain evidence="5 6">USDA 415</strain>
    </source>
</reference>
<evidence type="ECO:0000313" key="6">
    <source>
        <dbReference type="Proteomes" id="UP001565471"/>
    </source>
</evidence>
<evidence type="ECO:0000256" key="3">
    <source>
        <dbReference type="ARBA" id="ARBA00022643"/>
    </source>
</evidence>
<evidence type="ECO:0000256" key="4">
    <source>
        <dbReference type="ARBA" id="ARBA00038054"/>
    </source>
</evidence>
<keyword evidence="2" id="KW-0285">Flavoprotein</keyword>
<proteinExistence type="inferred from homology"/>
<dbReference type="EMBL" id="JBGBZA010000002">
    <property type="protein sequence ID" value="MEY9319402.1"/>
    <property type="molecule type" value="Genomic_DNA"/>
</dbReference>
<keyword evidence="6" id="KW-1185">Reference proteome</keyword>